<comment type="caution">
    <text evidence="6">The sequence shown here is derived from an EMBL/GenBank/DDBJ whole genome shotgun (WGS) entry which is preliminary data.</text>
</comment>
<keyword evidence="7" id="KW-1185">Reference proteome</keyword>
<dbReference type="PANTHER" id="PTHR46193">
    <property type="entry name" value="6-PHOSPHOGLUCONATE PHOSPHATASE"/>
    <property type="match status" value="1"/>
</dbReference>
<dbReference type="EMBL" id="JAATJH010000013">
    <property type="protein sequence ID" value="NJC28478.1"/>
    <property type="molecule type" value="Genomic_DNA"/>
</dbReference>
<dbReference type="InterPro" id="IPR041492">
    <property type="entry name" value="HAD_2"/>
</dbReference>
<dbReference type="Pfam" id="PF13419">
    <property type="entry name" value="HAD_2"/>
    <property type="match status" value="1"/>
</dbReference>
<dbReference type="PANTHER" id="PTHR46193:SF18">
    <property type="entry name" value="HEXITOL PHOSPHATASE B"/>
    <property type="match status" value="1"/>
</dbReference>
<dbReference type="SUPFAM" id="SSF56784">
    <property type="entry name" value="HAD-like"/>
    <property type="match status" value="1"/>
</dbReference>
<dbReference type="InterPro" id="IPR036412">
    <property type="entry name" value="HAD-like_sf"/>
</dbReference>
<dbReference type="InterPro" id="IPR023198">
    <property type="entry name" value="PGP-like_dom2"/>
</dbReference>
<dbReference type="Proteomes" id="UP000770785">
    <property type="component" value="Unassembled WGS sequence"/>
</dbReference>
<sequence>MLDKQFKGLLCDLDGTLADSEPQHCEAWLDVLNNDYGLSYDEHWFEQYVGTSDQVLSADVIEAHGLSVDQAELISQKQVRFHDVIRTSGTAFPGIKEALREVADAFPLAIATNSGRADTDVVVPALGLDSFTDVVVTATDVANLKPSPDIYLLAAKKLGLDPRDCIAIEDSKPGGTAAKAAGCYLIGLNDKVTGADEMIVDNAAAIRRALELLKQS</sequence>
<dbReference type="GO" id="GO:0016787">
    <property type="term" value="F:hydrolase activity"/>
    <property type="evidence" value="ECO:0007669"/>
    <property type="project" value="UniProtKB-KW"/>
</dbReference>
<evidence type="ECO:0000256" key="3">
    <source>
        <dbReference type="ARBA" id="ARBA00022723"/>
    </source>
</evidence>
<gene>
    <name evidence="6" type="ORF">GGR27_004003</name>
</gene>
<evidence type="ECO:0000256" key="5">
    <source>
        <dbReference type="ARBA" id="ARBA00023277"/>
    </source>
</evidence>
<comment type="cofactor">
    <cofactor evidence="1">
        <name>Mg(2+)</name>
        <dbReference type="ChEBI" id="CHEBI:18420"/>
    </cofactor>
</comment>
<keyword evidence="6" id="KW-0378">Hydrolase</keyword>
<keyword evidence="5" id="KW-0119">Carbohydrate metabolism</keyword>
<dbReference type="SFLD" id="SFLDS00003">
    <property type="entry name" value="Haloacid_Dehalogenase"/>
    <property type="match status" value="1"/>
</dbReference>
<dbReference type="SFLD" id="SFLDG01135">
    <property type="entry name" value="C1.5.6:_HAD__Beta-PGM__Phospha"/>
    <property type="match status" value="1"/>
</dbReference>
<evidence type="ECO:0000256" key="1">
    <source>
        <dbReference type="ARBA" id="ARBA00001946"/>
    </source>
</evidence>
<evidence type="ECO:0000313" key="6">
    <source>
        <dbReference type="EMBL" id="NJC28478.1"/>
    </source>
</evidence>
<protein>
    <submittedName>
        <fullName evidence="6">HAD superfamily hydrolase (TIGR01509 family)</fullName>
    </submittedName>
</protein>
<evidence type="ECO:0000256" key="2">
    <source>
        <dbReference type="ARBA" id="ARBA00006171"/>
    </source>
</evidence>
<evidence type="ECO:0000256" key="4">
    <source>
        <dbReference type="ARBA" id="ARBA00022842"/>
    </source>
</evidence>
<dbReference type="PRINTS" id="PR00413">
    <property type="entry name" value="HADHALOGNASE"/>
</dbReference>
<dbReference type="InterPro" id="IPR006439">
    <property type="entry name" value="HAD-SF_hydro_IA"/>
</dbReference>
<comment type="similarity">
    <text evidence="2">Belongs to the HAD-like hydrolase superfamily. CbbY/CbbZ/Gph/YieH family.</text>
</comment>
<organism evidence="6 7">
    <name type="scientific">Neolewinella antarctica</name>
    <dbReference type="NCBI Taxonomy" id="442734"/>
    <lineage>
        <taxon>Bacteria</taxon>
        <taxon>Pseudomonadati</taxon>
        <taxon>Bacteroidota</taxon>
        <taxon>Saprospiria</taxon>
        <taxon>Saprospirales</taxon>
        <taxon>Lewinellaceae</taxon>
        <taxon>Neolewinella</taxon>
    </lineage>
</organism>
<dbReference type="Gene3D" id="1.10.150.240">
    <property type="entry name" value="Putative phosphatase, domain 2"/>
    <property type="match status" value="1"/>
</dbReference>
<name>A0ABX0XGL6_9BACT</name>
<dbReference type="Gene3D" id="3.40.50.1000">
    <property type="entry name" value="HAD superfamily/HAD-like"/>
    <property type="match status" value="1"/>
</dbReference>
<dbReference type="InterPro" id="IPR051600">
    <property type="entry name" value="Beta-PGM-like"/>
</dbReference>
<dbReference type="InterPro" id="IPR023214">
    <property type="entry name" value="HAD_sf"/>
</dbReference>
<proteinExistence type="inferred from homology"/>
<keyword evidence="3" id="KW-0479">Metal-binding</keyword>
<reference evidence="6 7" key="1">
    <citation type="submission" date="2020-03" db="EMBL/GenBank/DDBJ databases">
        <title>Genomic Encyclopedia of Type Strains, Phase IV (KMG-IV): sequencing the most valuable type-strain genomes for metagenomic binning, comparative biology and taxonomic classification.</title>
        <authorList>
            <person name="Goeker M."/>
        </authorList>
    </citation>
    <scope>NUCLEOTIDE SEQUENCE [LARGE SCALE GENOMIC DNA]</scope>
    <source>
        <strain evidence="6 7">DSM 105096</strain>
    </source>
</reference>
<accession>A0ABX0XGL6</accession>
<dbReference type="SFLD" id="SFLDG01129">
    <property type="entry name" value="C1.5:_HAD__Beta-PGM__Phosphata"/>
    <property type="match status" value="1"/>
</dbReference>
<evidence type="ECO:0000313" key="7">
    <source>
        <dbReference type="Proteomes" id="UP000770785"/>
    </source>
</evidence>
<dbReference type="NCBIfam" id="TIGR01509">
    <property type="entry name" value="HAD-SF-IA-v3"/>
    <property type="match status" value="1"/>
</dbReference>
<keyword evidence="4" id="KW-0460">Magnesium</keyword>
<dbReference type="RefSeq" id="WP_168040536.1">
    <property type="nucleotide sequence ID" value="NZ_JAATJH010000013.1"/>
</dbReference>